<gene>
    <name evidence="2" type="ORF">WMSIL1_LOCUS5114</name>
</gene>
<evidence type="ECO:0000256" key="1">
    <source>
        <dbReference type="SAM" id="MobiDB-lite"/>
    </source>
</evidence>
<sequence length="50" mass="5608">MKKRVAYHFQAASEQQTAESSAVSVKTHPPSFLPRRKPNDHSNLLHPILG</sequence>
<feature type="region of interest" description="Disordered" evidence="1">
    <location>
        <begin position="1"/>
        <end position="50"/>
    </location>
</feature>
<protein>
    <submittedName>
        <fullName evidence="2">Uncharacterized protein</fullName>
    </submittedName>
</protein>
<dbReference type="AlphaFoldDB" id="A0A564YD26"/>
<evidence type="ECO:0000313" key="3">
    <source>
        <dbReference type="Proteomes" id="UP000321570"/>
    </source>
</evidence>
<dbReference type="EMBL" id="CABIJS010000155">
    <property type="protein sequence ID" value="VUZ44869.1"/>
    <property type="molecule type" value="Genomic_DNA"/>
</dbReference>
<feature type="compositionally biased region" description="Low complexity" evidence="1">
    <location>
        <begin position="10"/>
        <end position="24"/>
    </location>
</feature>
<organism evidence="2 3">
    <name type="scientific">Hymenolepis diminuta</name>
    <name type="common">Rat tapeworm</name>
    <dbReference type="NCBI Taxonomy" id="6216"/>
    <lineage>
        <taxon>Eukaryota</taxon>
        <taxon>Metazoa</taxon>
        <taxon>Spiralia</taxon>
        <taxon>Lophotrochozoa</taxon>
        <taxon>Platyhelminthes</taxon>
        <taxon>Cestoda</taxon>
        <taxon>Eucestoda</taxon>
        <taxon>Cyclophyllidea</taxon>
        <taxon>Hymenolepididae</taxon>
        <taxon>Hymenolepis</taxon>
    </lineage>
</organism>
<reference evidence="2 3" key="1">
    <citation type="submission" date="2019-07" db="EMBL/GenBank/DDBJ databases">
        <authorList>
            <person name="Jastrzebski P J."/>
            <person name="Paukszto L."/>
            <person name="Jastrzebski P J."/>
        </authorList>
    </citation>
    <scope>NUCLEOTIDE SEQUENCE [LARGE SCALE GENOMIC DNA]</scope>
    <source>
        <strain evidence="2 3">WMS-il1</strain>
    </source>
</reference>
<dbReference type="Proteomes" id="UP000321570">
    <property type="component" value="Unassembled WGS sequence"/>
</dbReference>
<proteinExistence type="predicted"/>
<evidence type="ECO:0000313" key="2">
    <source>
        <dbReference type="EMBL" id="VUZ44869.1"/>
    </source>
</evidence>
<accession>A0A564YD26</accession>
<keyword evidence="3" id="KW-1185">Reference proteome</keyword>
<name>A0A564YD26_HYMDI</name>